<keyword evidence="1" id="KW-0805">Transcription regulation</keyword>
<dbReference type="STRING" id="655353.SAMN04488056_11683"/>
<dbReference type="Proteomes" id="UP000199236">
    <property type="component" value="Unassembled WGS sequence"/>
</dbReference>
<sequence>MATIKDIADRVGVSPTTVSRVLNYDASLSVSEEKRRQIIETAQDLDYATPRMRAKKKQMSSVTNSARISLLHTLDATEELADPYFITIRHSIEKHLSQADLKIDHRSNQLDDLPKGFPKKSDAILVVGPHGHKTIDHLAETGVPLVCVDFPPDRTDVDCVFPDLEQATANLLDALWQKGFRKYGFIGALSGAENPRRPYPDLRSRTFMQWFKARGLEAPANVRFERLTPMSGFELARQLLDTEDRPEIIIAANDTMAIGALQAASSLNLHVPKDVRIVGFNDIPAAGLISPGLTTVAIPAEDIGQAAVDLLLERLSGRSFSKKIILGTKIRWRESC</sequence>
<keyword evidence="2" id="KW-0238">DNA-binding</keyword>
<reference evidence="5 6" key="1">
    <citation type="submission" date="2016-10" db="EMBL/GenBank/DDBJ databases">
        <authorList>
            <person name="de Groot N.N."/>
        </authorList>
    </citation>
    <scope>NUCLEOTIDE SEQUENCE [LARGE SCALE GENOMIC DNA]</scope>
    <source>
        <strain evidence="5 6">CGMCC 1.9157</strain>
    </source>
</reference>
<accession>A0A1I5LCK4</accession>
<dbReference type="PROSITE" id="PS00356">
    <property type="entry name" value="HTH_LACI_1"/>
    <property type="match status" value="1"/>
</dbReference>
<dbReference type="SUPFAM" id="SSF47413">
    <property type="entry name" value="lambda repressor-like DNA-binding domains"/>
    <property type="match status" value="1"/>
</dbReference>
<dbReference type="GO" id="GO:0000976">
    <property type="term" value="F:transcription cis-regulatory region binding"/>
    <property type="evidence" value="ECO:0007669"/>
    <property type="project" value="TreeGrafter"/>
</dbReference>
<feature type="domain" description="HTH lacI-type" evidence="4">
    <location>
        <begin position="2"/>
        <end position="58"/>
    </location>
</feature>
<dbReference type="CDD" id="cd01392">
    <property type="entry name" value="HTH_LacI"/>
    <property type="match status" value="1"/>
</dbReference>
<dbReference type="Pfam" id="PF00356">
    <property type="entry name" value="LacI"/>
    <property type="match status" value="1"/>
</dbReference>
<dbReference type="OrthoDB" id="5681588at2"/>
<dbReference type="Gene3D" id="3.40.50.2300">
    <property type="match status" value="2"/>
</dbReference>
<dbReference type="SUPFAM" id="SSF53822">
    <property type="entry name" value="Periplasmic binding protein-like I"/>
    <property type="match status" value="1"/>
</dbReference>
<keyword evidence="3" id="KW-0804">Transcription</keyword>
<evidence type="ECO:0000313" key="5">
    <source>
        <dbReference type="EMBL" id="SFO95020.1"/>
    </source>
</evidence>
<organism evidence="5 6">
    <name type="scientific">Cohaesibacter marisflavi</name>
    <dbReference type="NCBI Taxonomy" id="655353"/>
    <lineage>
        <taxon>Bacteria</taxon>
        <taxon>Pseudomonadati</taxon>
        <taxon>Pseudomonadota</taxon>
        <taxon>Alphaproteobacteria</taxon>
        <taxon>Hyphomicrobiales</taxon>
        <taxon>Cohaesibacteraceae</taxon>
    </lineage>
</organism>
<name>A0A1I5LCK4_9HYPH</name>
<evidence type="ECO:0000259" key="4">
    <source>
        <dbReference type="PROSITE" id="PS50932"/>
    </source>
</evidence>
<proteinExistence type="predicted"/>
<dbReference type="GO" id="GO:0003700">
    <property type="term" value="F:DNA-binding transcription factor activity"/>
    <property type="evidence" value="ECO:0007669"/>
    <property type="project" value="TreeGrafter"/>
</dbReference>
<evidence type="ECO:0000256" key="1">
    <source>
        <dbReference type="ARBA" id="ARBA00023015"/>
    </source>
</evidence>
<dbReference type="RefSeq" id="WP_090075260.1">
    <property type="nucleotide sequence ID" value="NZ_FOVR01000016.1"/>
</dbReference>
<dbReference type="InterPro" id="IPR000843">
    <property type="entry name" value="HTH_LacI"/>
</dbReference>
<dbReference type="AlphaFoldDB" id="A0A1I5LCK4"/>
<dbReference type="EMBL" id="FOVR01000016">
    <property type="protein sequence ID" value="SFO95020.1"/>
    <property type="molecule type" value="Genomic_DNA"/>
</dbReference>
<dbReference type="PROSITE" id="PS50932">
    <property type="entry name" value="HTH_LACI_2"/>
    <property type="match status" value="1"/>
</dbReference>
<dbReference type="InterPro" id="IPR028082">
    <property type="entry name" value="Peripla_BP_I"/>
</dbReference>
<dbReference type="InterPro" id="IPR046335">
    <property type="entry name" value="LacI/GalR-like_sensor"/>
</dbReference>
<dbReference type="PRINTS" id="PR00036">
    <property type="entry name" value="HTHLACI"/>
</dbReference>
<dbReference type="SMART" id="SM00354">
    <property type="entry name" value="HTH_LACI"/>
    <property type="match status" value="1"/>
</dbReference>
<protein>
    <submittedName>
        <fullName evidence="5">Transcriptional regulator, LacI family</fullName>
    </submittedName>
</protein>
<dbReference type="InterPro" id="IPR010982">
    <property type="entry name" value="Lambda_DNA-bd_dom_sf"/>
</dbReference>
<gene>
    <name evidence="5" type="ORF">SAMN04488056_11683</name>
</gene>
<evidence type="ECO:0000256" key="2">
    <source>
        <dbReference type="ARBA" id="ARBA00023125"/>
    </source>
</evidence>
<dbReference type="Pfam" id="PF13377">
    <property type="entry name" value="Peripla_BP_3"/>
    <property type="match status" value="1"/>
</dbReference>
<dbReference type="Gene3D" id="1.10.260.40">
    <property type="entry name" value="lambda repressor-like DNA-binding domains"/>
    <property type="match status" value="1"/>
</dbReference>
<dbReference type="PANTHER" id="PTHR30146">
    <property type="entry name" value="LACI-RELATED TRANSCRIPTIONAL REPRESSOR"/>
    <property type="match status" value="1"/>
</dbReference>
<evidence type="ECO:0000256" key="3">
    <source>
        <dbReference type="ARBA" id="ARBA00023163"/>
    </source>
</evidence>
<dbReference type="PANTHER" id="PTHR30146:SF149">
    <property type="entry name" value="HTH-TYPE TRANSCRIPTIONAL REGULATOR EBGR"/>
    <property type="match status" value="1"/>
</dbReference>
<evidence type="ECO:0000313" key="6">
    <source>
        <dbReference type="Proteomes" id="UP000199236"/>
    </source>
</evidence>
<keyword evidence="6" id="KW-1185">Reference proteome</keyword>
<dbReference type="CDD" id="cd01544">
    <property type="entry name" value="PBP1_GalR"/>
    <property type="match status" value="1"/>
</dbReference>